<dbReference type="PROSITE" id="PS00018">
    <property type="entry name" value="EF_HAND_1"/>
    <property type="match status" value="1"/>
</dbReference>
<dbReference type="Proteomes" id="UP000005446">
    <property type="component" value="Unassembled WGS sequence"/>
</dbReference>
<feature type="transmembrane region" description="Helical" evidence="2">
    <location>
        <begin position="148"/>
        <end position="166"/>
    </location>
</feature>
<evidence type="ECO:0000256" key="1">
    <source>
        <dbReference type="ARBA" id="ARBA00022837"/>
    </source>
</evidence>
<dbReference type="Gene3D" id="1.10.238.10">
    <property type="entry name" value="EF-hand"/>
    <property type="match status" value="1"/>
</dbReference>
<proteinExistence type="predicted"/>
<dbReference type="InterPro" id="IPR018247">
    <property type="entry name" value="EF_Hand_1_Ca_BS"/>
</dbReference>
<evidence type="ECO:0000313" key="4">
    <source>
        <dbReference type="EMBL" id="EHK96207.1"/>
    </source>
</evidence>
<sequence>MAQYLSSDEIKEFLKDLDANNNGFIDYHEVESKLDQVHNEIAPKAKSYNLHHKNTTEKQRHEFLRSVMGTSENKIPRDEFYETVEGWKVPSLSPEKTSEEGSKYYMKRMAWGRRVRAWWGLTGQYLNALARKSYYLSRMINWDLTQSFHIKISVVAMAAATLHGMLKSQSSLDPLRLVCAHGSLAILQYPMLGFWLIIPVLLIVVERSVRVGYGFYQIPAKLEILDGETVVISVVVPQKRYWKYRAGQYLLELHRTEEHPESPLTGLINETHFGRPNLAEIMNDHYGSMLQTIKETKEKGMEIKKRRVGVFFCGAPPIGYELADRCHELTVRGREDKSYIEYYFMMEVFG</sequence>
<name>H0EZ53_GLAL7</name>
<comment type="caution">
    <text evidence="4">The sequence shown here is derived from an EMBL/GenBank/DDBJ whole genome shotgun (WGS) entry which is preliminary data.</text>
</comment>
<keyword evidence="5" id="KW-1185">Reference proteome</keyword>
<keyword evidence="1" id="KW-0106">Calcium</keyword>
<dbReference type="AlphaFoldDB" id="H0EZ53"/>
<dbReference type="SUPFAM" id="SSF47473">
    <property type="entry name" value="EF-hand"/>
    <property type="match status" value="1"/>
</dbReference>
<dbReference type="OrthoDB" id="167398at2759"/>
<dbReference type="GO" id="GO:0005509">
    <property type="term" value="F:calcium ion binding"/>
    <property type="evidence" value="ECO:0007669"/>
    <property type="project" value="InterPro"/>
</dbReference>
<evidence type="ECO:0000313" key="5">
    <source>
        <dbReference type="Proteomes" id="UP000005446"/>
    </source>
</evidence>
<evidence type="ECO:0000259" key="3">
    <source>
        <dbReference type="PROSITE" id="PS50222"/>
    </source>
</evidence>
<keyword evidence="2" id="KW-0472">Membrane</keyword>
<dbReference type="InterPro" id="IPR011992">
    <property type="entry name" value="EF-hand-dom_pair"/>
</dbReference>
<feature type="domain" description="EF-hand" evidence="3">
    <location>
        <begin position="5"/>
        <end position="40"/>
    </location>
</feature>
<dbReference type="EMBL" id="AGUE01000270">
    <property type="protein sequence ID" value="EHK96207.1"/>
    <property type="molecule type" value="Genomic_DNA"/>
</dbReference>
<gene>
    <name evidence="4" type="ORF">M7I_8115</name>
</gene>
<dbReference type="InterPro" id="IPR002048">
    <property type="entry name" value="EF_hand_dom"/>
</dbReference>
<keyword evidence="2" id="KW-1133">Transmembrane helix</keyword>
<protein>
    <recommendedName>
        <fullName evidence="3">EF-hand domain-containing protein</fullName>
    </recommendedName>
</protein>
<accession>H0EZ53</accession>
<keyword evidence="2" id="KW-0812">Transmembrane</keyword>
<dbReference type="Gene3D" id="3.40.50.80">
    <property type="entry name" value="Nucleotide-binding domain of ferredoxin-NADP reductase (FNR) module"/>
    <property type="match status" value="1"/>
</dbReference>
<evidence type="ECO:0000256" key="2">
    <source>
        <dbReference type="SAM" id="Phobius"/>
    </source>
</evidence>
<feature type="transmembrane region" description="Helical" evidence="2">
    <location>
        <begin position="186"/>
        <end position="205"/>
    </location>
</feature>
<dbReference type="HOGENOM" id="CLU_792388_0_0_1"/>
<reference evidence="4 5" key="1">
    <citation type="journal article" date="2012" name="Eukaryot. Cell">
        <title>Genome sequence of the fungus Glarea lozoyensis: the first genome sequence of a species from the Helotiaceae family.</title>
        <authorList>
            <person name="Youssar L."/>
            <person name="Gruening B.A."/>
            <person name="Erxleben A."/>
            <person name="Guenther S."/>
            <person name="Huettel W."/>
        </authorList>
    </citation>
    <scope>NUCLEOTIDE SEQUENCE [LARGE SCALE GENOMIC DNA]</scope>
    <source>
        <strain evidence="5">ATCC 74030 / MF5533</strain>
    </source>
</reference>
<dbReference type="InParanoid" id="H0EZ53"/>
<dbReference type="PROSITE" id="PS50222">
    <property type="entry name" value="EF_HAND_2"/>
    <property type="match status" value="1"/>
</dbReference>
<dbReference type="InterPro" id="IPR039261">
    <property type="entry name" value="FNR_nucleotide-bd"/>
</dbReference>
<organism evidence="4 5">
    <name type="scientific">Glarea lozoyensis (strain ATCC 74030 / MF5533)</name>
    <dbReference type="NCBI Taxonomy" id="1104152"/>
    <lineage>
        <taxon>Eukaryota</taxon>
        <taxon>Fungi</taxon>
        <taxon>Dikarya</taxon>
        <taxon>Ascomycota</taxon>
        <taxon>Pezizomycotina</taxon>
        <taxon>Leotiomycetes</taxon>
        <taxon>Helotiales</taxon>
        <taxon>Helotiaceae</taxon>
        <taxon>Glarea</taxon>
    </lineage>
</organism>